<comment type="cofactor">
    <cofactor evidence="6">
        <name>FAD</name>
        <dbReference type="ChEBI" id="CHEBI:57692"/>
    </cofactor>
    <text evidence="6">Binds 1 FAD per subunit.</text>
</comment>
<dbReference type="RefSeq" id="WP_143850288.1">
    <property type="nucleotide sequence ID" value="NZ_VLXZ01000015.1"/>
</dbReference>
<feature type="binding site" evidence="6">
    <location>
        <position position="37"/>
    </location>
    <ligand>
        <name>FAD</name>
        <dbReference type="ChEBI" id="CHEBI:57692"/>
    </ligand>
</feature>
<evidence type="ECO:0000256" key="1">
    <source>
        <dbReference type="ARBA" id="ARBA00011738"/>
    </source>
</evidence>
<feature type="binding site" evidence="6">
    <location>
        <position position="89"/>
    </location>
    <ligand>
        <name>FAD</name>
        <dbReference type="ChEBI" id="CHEBI:57692"/>
    </ligand>
</feature>
<dbReference type="GO" id="GO:0050661">
    <property type="term" value="F:NADP binding"/>
    <property type="evidence" value="ECO:0007669"/>
    <property type="project" value="UniProtKB-UniRule"/>
</dbReference>
<keyword evidence="4 6" id="KW-0521">NADP</keyword>
<dbReference type="PRINTS" id="PR00469">
    <property type="entry name" value="PNDRDTASEII"/>
</dbReference>
<feature type="binding site" evidence="6">
    <location>
        <position position="331"/>
    </location>
    <ligand>
        <name>FAD</name>
        <dbReference type="ChEBI" id="CHEBI:57692"/>
    </ligand>
</feature>
<feature type="binding site" evidence="6">
    <location>
        <position position="290"/>
    </location>
    <ligand>
        <name>FAD</name>
        <dbReference type="ChEBI" id="CHEBI:57692"/>
    </ligand>
</feature>
<dbReference type="GO" id="GO:0050660">
    <property type="term" value="F:flavin adenine dinucleotide binding"/>
    <property type="evidence" value="ECO:0007669"/>
    <property type="project" value="UniProtKB-UniRule"/>
</dbReference>
<keyword evidence="5 6" id="KW-0560">Oxidoreductase</keyword>
<dbReference type="OrthoDB" id="9806179at2"/>
<keyword evidence="2 6" id="KW-0285">Flavoprotein</keyword>
<comment type="similarity">
    <text evidence="6">Belongs to the ferredoxin--NADP reductase type 2 family.</text>
</comment>
<name>A0A553ZU95_9BACI</name>
<dbReference type="InterPro" id="IPR022890">
    <property type="entry name" value="Fd--NADP_Rdtase_type_2"/>
</dbReference>
<proteinExistence type="inferred from homology"/>
<dbReference type="Proteomes" id="UP000318521">
    <property type="component" value="Unassembled WGS sequence"/>
</dbReference>
<dbReference type="PANTHER" id="PTHR48105">
    <property type="entry name" value="THIOREDOXIN REDUCTASE 1-RELATED-RELATED"/>
    <property type="match status" value="1"/>
</dbReference>
<dbReference type="InterPro" id="IPR036188">
    <property type="entry name" value="FAD/NAD-bd_sf"/>
</dbReference>
<dbReference type="Gene3D" id="3.50.50.60">
    <property type="entry name" value="FAD/NAD(P)-binding domain"/>
    <property type="match status" value="2"/>
</dbReference>
<evidence type="ECO:0000259" key="7">
    <source>
        <dbReference type="Pfam" id="PF07992"/>
    </source>
</evidence>
<evidence type="ECO:0000313" key="9">
    <source>
        <dbReference type="Proteomes" id="UP000318521"/>
    </source>
</evidence>
<evidence type="ECO:0000313" key="8">
    <source>
        <dbReference type="EMBL" id="TSB45047.1"/>
    </source>
</evidence>
<reference evidence="8 9" key="1">
    <citation type="submission" date="2019-07" db="EMBL/GenBank/DDBJ databases">
        <authorList>
            <person name="Park Y.J."/>
            <person name="Jeong S.E."/>
            <person name="Jung H.S."/>
        </authorList>
    </citation>
    <scope>NUCLEOTIDE SEQUENCE [LARGE SCALE GENOMIC DNA]</scope>
    <source>
        <strain evidence="9">P16(2019)</strain>
    </source>
</reference>
<sequence>MGNQEDIYDVTIIGGGPAGLYSAFYSGMRDLKTKIIEYQSQLGGKVLLYPEKIIWDIGGLPPTPGQQVLSNLNQQGRTFDPTICLNEQIKELTRREDGVFLLRGSSGETHYSKCIILAVGHGIFKTTKLEIEGADRYEVTNLHYTVQQLDTFKGKNVLISGGGNSAVDWANALEPIASSVKVVHRRDQFGGHESNVRQMKNSSVEVLTPYCVEELHGDAEGTQIERVTLKQLETEERVEQQVDAVIVNHGYKMDLDFLLESPLNFETQEGILTVNEKMETSVPGVLAAGDLVSNDGKLRLIAGAYVDGAKAVNQAKLFIEPEATEQAYVSSHNERFKEKNEELTKKGLLAYAGGSK</sequence>
<dbReference type="PRINTS" id="PR00368">
    <property type="entry name" value="FADPNR"/>
</dbReference>
<comment type="subunit">
    <text evidence="1 6">Homodimer.</text>
</comment>
<feature type="domain" description="FAD/NAD(P)-binding" evidence="7">
    <location>
        <begin position="8"/>
        <end position="304"/>
    </location>
</feature>
<evidence type="ECO:0000256" key="5">
    <source>
        <dbReference type="ARBA" id="ARBA00023002"/>
    </source>
</evidence>
<feature type="binding site" evidence="6">
    <location>
        <position position="49"/>
    </location>
    <ligand>
        <name>FAD</name>
        <dbReference type="ChEBI" id="CHEBI:57692"/>
    </ligand>
</feature>
<dbReference type="Pfam" id="PF07992">
    <property type="entry name" value="Pyr_redox_2"/>
    <property type="match status" value="1"/>
</dbReference>
<dbReference type="InterPro" id="IPR023753">
    <property type="entry name" value="FAD/NAD-binding_dom"/>
</dbReference>
<dbReference type="SUPFAM" id="SSF51905">
    <property type="entry name" value="FAD/NAD(P)-binding domain"/>
    <property type="match status" value="1"/>
</dbReference>
<comment type="catalytic activity">
    <reaction evidence="6">
        <text>2 reduced [2Fe-2S]-[ferredoxin] + NADP(+) + H(+) = 2 oxidized [2Fe-2S]-[ferredoxin] + NADPH</text>
        <dbReference type="Rhea" id="RHEA:20125"/>
        <dbReference type="Rhea" id="RHEA-COMP:10000"/>
        <dbReference type="Rhea" id="RHEA-COMP:10001"/>
        <dbReference type="ChEBI" id="CHEBI:15378"/>
        <dbReference type="ChEBI" id="CHEBI:33737"/>
        <dbReference type="ChEBI" id="CHEBI:33738"/>
        <dbReference type="ChEBI" id="CHEBI:57783"/>
        <dbReference type="ChEBI" id="CHEBI:58349"/>
        <dbReference type="EC" id="1.18.1.2"/>
    </reaction>
</comment>
<feature type="binding site" evidence="6">
    <location>
        <position position="124"/>
    </location>
    <ligand>
        <name>FAD</name>
        <dbReference type="ChEBI" id="CHEBI:57692"/>
    </ligand>
</feature>
<comment type="caution">
    <text evidence="8">The sequence shown here is derived from an EMBL/GenBank/DDBJ whole genome shotgun (WGS) entry which is preliminary data.</text>
</comment>
<dbReference type="GO" id="GO:0004324">
    <property type="term" value="F:ferredoxin-NADP+ reductase activity"/>
    <property type="evidence" value="ECO:0007669"/>
    <property type="project" value="UniProtKB-UniRule"/>
</dbReference>
<dbReference type="EMBL" id="VLXZ01000015">
    <property type="protein sequence ID" value="TSB45047.1"/>
    <property type="molecule type" value="Genomic_DNA"/>
</dbReference>
<accession>A0A553ZU95</accession>
<organism evidence="8 9">
    <name type="scientific">Alkalicoccobacillus porphyridii</name>
    <dbReference type="NCBI Taxonomy" id="2597270"/>
    <lineage>
        <taxon>Bacteria</taxon>
        <taxon>Bacillati</taxon>
        <taxon>Bacillota</taxon>
        <taxon>Bacilli</taxon>
        <taxon>Bacillales</taxon>
        <taxon>Bacillaceae</taxon>
        <taxon>Alkalicoccobacillus</taxon>
    </lineage>
</organism>
<evidence type="ECO:0000256" key="2">
    <source>
        <dbReference type="ARBA" id="ARBA00022630"/>
    </source>
</evidence>
<keyword evidence="3 6" id="KW-0274">FAD</keyword>
<evidence type="ECO:0000256" key="6">
    <source>
        <dbReference type="HAMAP-Rule" id="MF_01685"/>
    </source>
</evidence>
<dbReference type="AlphaFoldDB" id="A0A553ZU95"/>
<evidence type="ECO:0000256" key="4">
    <source>
        <dbReference type="ARBA" id="ARBA00022857"/>
    </source>
</evidence>
<dbReference type="EC" id="1.18.1.2" evidence="6"/>
<dbReference type="HAMAP" id="MF_01685">
    <property type="entry name" value="FENR2"/>
    <property type="match status" value="1"/>
</dbReference>
<feature type="binding site" evidence="6">
    <location>
        <position position="45"/>
    </location>
    <ligand>
        <name>FAD</name>
        <dbReference type="ChEBI" id="CHEBI:57692"/>
    </ligand>
</feature>
<keyword evidence="9" id="KW-1185">Reference proteome</keyword>
<gene>
    <name evidence="8" type="ORF">FN960_18165</name>
</gene>
<dbReference type="InterPro" id="IPR050097">
    <property type="entry name" value="Ferredoxin-NADP_redctase_2"/>
</dbReference>
<evidence type="ECO:0000256" key="3">
    <source>
        <dbReference type="ARBA" id="ARBA00022827"/>
    </source>
</evidence>
<protein>
    <recommendedName>
        <fullName evidence="6">Ferredoxin--NADP reductase</fullName>
        <shortName evidence="6">FNR</shortName>
        <shortName evidence="6">Fd-NADP(+) reductase</shortName>
        <ecNumber evidence="6">1.18.1.2</ecNumber>
    </recommendedName>
</protein>
<comment type="caution">
    <text evidence="6">Lacks conserved residue(s) required for the propagation of feature annotation.</text>
</comment>